<evidence type="ECO:0000313" key="2">
    <source>
        <dbReference type="Proteomes" id="UP000005237"/>
    </source>
</evidence>
<sequence>MSSTEGSSNSDLRPNETFQKRDIKELLKFLPECEGIQMVASIDGVFELLEEKMGMVVRVLTSLLCKEPGKKEFPPLIIVRNVYHDCIALKQLMDVQKIKIQSLKKRNRKMVKLTQCEVKKETRLLKGLFPGRKKFPETPFTPDESEKQKMEAYDALIANVHRSVYRDFLLHPSPIFKVSEYLTRISKSPGKFRIEQLDTIIATLVNYEVIKAYKLPGSDDLVVVKEFRPNSLGISLRMFGITKQGYIEASIPWSLSTMKTIIDKLDPWIIDVLDRNECPILSEMFVAAVIKDTNLIVRYSDLPRSTPNSSKNAIDALQEAEFITLRKENGVSNFHKTPLGRSTQTIERRYLGRFEN</sequence>
<accession>A0A8R1HWZ5</accession>
<dbReference type="AlphaFoldDB" id="A0A8R1HWZ5"/>
<dbReference type="EnsemblMetazoa" id="CJA11000.1">
    <property type="protein sequence ID" value="CJA11000.1"/>
    <property type="gene ID" value="WBGene00130204"/>
</dbReference>
<evidence type="ECO:0000313" key="1">
    <source>
        <dbReference type="EnsemblMetazoa" id="CJA11000.1"/>
    </source>
</evidence>
<organism evidence="1 2">
    <name type="scientific">Caenorhabditis japonica</name>
    <dbReference type="NCBI Taxonomy" id="281687"/>
    <lineage>
        <taxon>Eukaryota</taxon>
        <taxon>Metazoa</taxon>
        <taxon>Ecdysozoa</taxon>
        <taxon>Nematoda</taxon>
        <taxon>Chromadorea</taxon>
        <taxon>Rhabditida</taxon>
        <taxon>Rhabditina</taxon>
        <taxon>Rhabditomorpha</taxon>
        <taxon>Rhabditoidea</taxon>
        <taxon>Rhabditidae</taxon>
        <taxon>Peloderinae</taxon>
        <taxon>Caenorhabditis</taxon>
    </lineage>
</organism>
<dbReference type="Proteomes" id="UP000005237">
    <property type="component" value="Unassembled WGS sequence"/>
</dbReference>
<reference evidence="1" key="2">
    <citation type="submission" date="2022-06" db="UniProtKB">
        <authorList>
            <consortium name="EnsemblMetazoa"/>
        </authorList>
    </citation>
    <scope>IDENTIFICATION</scope>
    <source>
        <strain evidence="1">DF5081</strain>
    </source>
</reference>
<protein>
    <submittedName>
        <fullName evidence="1">Uncharacterized protein</fullName>
    </submittedName>
</protein>
<name>A0A8R1HWZ5_CAEJA</name>
<reference evidence="2" key="1">
    <citation type="submission" date="2010-08" db="EMBL/GenBank/DDBJ databases">
        <authorList>
            <consortium name="Caenorhabditis japonica Sequencing Consortium"/>
            <person name="Wilson R.K."/>
        </authorList>
    </citation>
    <scope>NUCLEOTIDE SEQUENCE [LARGE SCALE GENOMIC DNA]</scope>
    <source>
        <strain evidence="2">DF5081</strain>
    </source>
</reference>
<keyword evidence="2" id="KW-1185">Reference proteome</keyword>
<proteinExistence type="predicted"/>